<dbReference type="Proteomes" id="UP000002534">
    <property type="component" value="Chromosome"/>
</dbReference>
<dbReference type="STRING" id="338963.Pcar_3293"/>
<dbReference type="AlphaFoldDB" id="Q0C6M5"/>
<reference evidence="2" key="1">
    <citation type="submission" date="2005-10" db="EMBL/GenBank/DDBJ databases">
        <title>Complete sequence of Pelobacter carbinolicus DSM 2380.</title>
        <authorList>
            <person name="Copeland A."/>
            <person name="Lucas S."/>
            <person name="Lapidus A."/>
            <person name="Barry K."/>
            <person name="Detter J.C."/>
            <person name="Glavina T."/>
            <person name="Hammon N."/>
            <person name="Israni S."/>
            <person name="Pitluck S."/>
            <person name="Chertkov O."/>
            <person name="Schmutz J."/>
            <person name="Larimer F."/>
            <person name="Land M."/>
            <person name="Kyrpides N."/>
            <person name="Ivanova N."/>
            <person name="Richardson P."/>
        </authorList>
    </citation>
    <scope>NUCLEOTIDE SEQUENCE [LARGE SCALE GENOMIC DNA]</scope>
    <source>
        <strain evidence="2">DSM 2380 / NBRC 103641 / GraBd1</strain>
    </source>
</reference>
<keyword evidence="2" id="KW-1185">Reference proteome</keyword>
<dbReference type="KEGG" id="pca:Pcar_3293"/>
<dbReference type="HOGENOM" id="CLU_2070854_0_0_7"/>
<dbReference type="eggNOG" id="ENOG502ZH9T">
    <property type="taxonomic scope" value="Bacteria"/>
</dbReference>
<organism evidence="1 2">
    <name type="scientific">Syntrophotalea carbinolica (strain DSM 2380 / NBRC 103641 / GraBd1)</name>
    <name type="common">Pelobacter carbinolicus</name>
    <dbReference type="NCBI Taxonomy" id="338963"/>
    <lineage>
        <taxon>Bacteria</taxon>
        <taxon>Pseudomonadati</taxon>
        <taxon>Thermodesulfobacteriota</taxon>
        <taxon>Desulfuromonadia</taxon>
        <taxon>Desulfuromonadales</taxon>
        <taxon>Syntrophotaleaceae</taxon>
        <taxon>Syntrophotalea</taxon>
    </lineage>
</organism>
<sequence length="118" mass="13034">MAVKTTIGTLVPNSNWLVENVPSPPVSRLLIEYLPTLPVGNTVGGKVLPPPKTTMEVIKKAVTIRNRIAHIGAKAPSDDTLDEILDAIQDTLWLLDYYCGHAWAYEHISNTTRQELES</sequence>
<accession>Q0C6M5</accession>
<evidence type="ECO:0008006" key="3">
    <source>
        <dbReference type="Google" id="ProtNLM"/>
    </source>
</evidence>
<evidence type="ECO:0000313" key="2">
    <source>
        <dbReference type="Proteomes" id="UP000002534"/>
    </source>
</evidence>
<evidence type="ECO:0000313" key="1">
    <source>
        <dbReference type="EMBL" id="ABI81912.1"/>
    </source>
</evidence>
<gene>
    <name evidence="1" type="ordered locus">Pcar_3293</name>
</gene>
<name>Q0C6M5_SYNC1</name>
<dbReference type="EMBL" id="CP000142">
    <property type="protein sequence ID" value="ABI81912.1"/>
    <property type="molecule type" value="Genomic_DNA"/>
</dbReference>
<proteinExistence type="predicted"/>
<protein>
    <recommendedName>
        <fullName evidence="3">Apea-like HEPN domain-containing protein</fullName>
    </recommendedName>
</protein>
<reference evidence="1 2" key="2">
    <citation type="journal article" date="2012" name="BMC Genomics">
        <title>The genome of Pelobacter carbinolicus reveals surprising metabolic capabilities and physiological features.</title>
        <authorList>
            <person name="Aklujkar M."/>
            <person name="Haveman S.A."/>
            <person name="Didonato R.Jr."/>
            <person name="Chertkov O."/>
            <person name="Han C.S."/>
            <person name="Land M.L."/>
            <person name="Brown P."/>
            <person name="Lovley D.R."/>
        </authorList>
    </citation>
    <scope>NUCLEOTIDE SEQUENCE [LARGE SCALE GENOMIC DNA]</scope>
    <source>
        <strain evidence="2">DSM 2380 / NBRC 103641 / GraBd1</strain>
    </source>
</reference>